<evidence type="ECO:0000256" key="1">
    <source>
        <dbReference type="SAM" id="MobiDB-lite"/>
    </source>
</evidence>
<dbReference type="OrthoDB" id="3823373at2"/>
<accession>A0A4R2I4B6</accession>
<comment type="caution">
    <text evidence="2">The sequence shown here is derived from an EMBL/GenBank/DDBJ whole genome shotgun (WGS) entry which is preliminary data.</text>
</comment>
<keyword evidence="3" id="KW-1185">Reference proteome</keyword>
<proteinExistence type="predicted"/>
<name>A0A4R2I4B6_9ACTN</name>
<protein>
    <submittedName>
        <fullName evidence="2">Uncharacterized protein</fullName>
    </submittedName>
</protein>
<gene>
    <name evidence="2" type="ORF">EV646_11955</name>
</gene>
<sequence>MTGLPSVDDVRADLPAILERFRARRTRAFSFGAGVPEAVVLTYDEFEDLGGEAKFAVGDDVLEPAQLARRLAAVVGAARTGEGDPVVWGEAGEPEAVVMSTAQYRSLRGDDEPPAGVIDDPTARTYATEPLPDSRPFDLDEIAALMGPEAVQELEEIRREGDNP</sequence>
<reference evidence="2 3" key="1">
    <citation type="journal article" date="2015" name="Stand. Genomic Sci.">
        <title>Genomic Encyclopedia of Bacterial and Archaeal Type Strains, Phase III: the genomes of soil and plant-associated and newly described type strains.</title>
        <authorList>
            <person name="Whitman W.B."/>
            <person name="Woyke T."/>
            <person name="Klenk H.P."/>
            <person name="Zhou Y."/>
            <person name="Lilburn T.G."/>
            <person name="Beck B.J."/>
            <person name="De Vos P."/>
            <person name="Vandamme P."/>
            <person name="Eisen J.A."/>
            <person name="Garrity G."/>
            <person name="Hugenholtz P."/>
            <person name="Kyrpides N.C."/>
        </authorList>
    </citation>
    <scope>NUCLEOTIDE SEQUENCE [LARGE SCALE GENOMIC DNA]</scope>
    <source>
        <strain evidence="2 3">VKM Ac-2541</strain>
    </source>
</reference>
<dbReference type="RefSeq" id="WP_132157259.1">
    <property type="nucleotide sequence ID" value="NZ_SLWR01000019.1"/>
</dbReference>
<evidence type="ECO:0000313" key="3">
    <source>
        <dbReference type="Proteomes" id="UP000295573"/>
    </source>
</evidence>
<feature type="region of interest" description="Disordered" evidence="1">
    <location>
        <begin position="108"/>
        <end position="136"/>
    </location>
</feature>
<evidence type="ECO:0000313" key="2">
    <source>
        <dbReference type="EMBL" id="TCO39013.1"/>
    </source>
</evidence>
<dbReference type="AlphaFoldDB" id="A0A4R2I4B6"/>
<organism evidence="2 3">
    <name type="scientific">Kribbella antiqua</name>
    <dbReference type="NCBI Taxonomy" id="2512217"/>
    <lineage>
        <taxon>Bacteria</taxon>
        <taxon>Bacillati</taxon>
        <taxon>Actinomycetota</taxon>
        <taxon>Actinomycetes</taxon>
        <taxon>Propionibacteriales</taxon>
        <taxon>Kribbellaceae</taxon>
        <taxon>Kribbella</taxon>
    </lineage>
</organism>
<dbReference type="Proteomes" id="UP000295573">
    <property type="component" value="Unassembled WGS sequence"/>
</dbReference>
<dbReference type="EMBL" id="SLWR01000019">
    <property type="protein sequence ID" value="TCO39013.1"/>
    <property type="molecule type" value="Genomic_DNA"/>
</dbReference>